<dbReference type="InterPro" id="IPR055754">
    <property type="entry name" value="DUF7330"/>
</dbReference>
<feature type="transmembrane region" description="Helical" evidence="1">
    <location>
        <begin position="50"/>
        <end position="67"/>
    </location>
</feature>
<gene>
    <name evidence="3" type="ORF">PILCRDRAFT_815246</name>
</gene>
<dbReference type="EMBL" id="KN832979">
    <property type="protein sequence ID" value="KIM87666.1"/>
    <property type="molecule type" value="Genomic_DNA"/>
</dbReference>
<feature type="domain" description="DUF7330" evidence="2">
    <location>
        <begin position="164"/>
        <end position="307"/>
    </location>
</feature>
<protein>
    <recommendedName>
        <fullName evidence="2">DUF7330 domain-containing protein</fullName>
    </recommendedName>
</protein>
<evidence type="ECO:0000259" key="2">
    <source>
        <dbReference type="Pfam" id="PF24016"/>
    </source>
</evidence>
<name>A0A0C3GAM0_PILCF</name>
<keyword evidence="4" id="KW-1185">Reference proteome</keyword>
<organism evidence="3 4">
    <name type="scientific">Piloderma croceum (strain F 1598)</name>
    <dbReference type="NCBI Taxonomy" id="765440"/>
    <lineage>
        <taxon>Eukaryota</taxon>
        <taxon>Fungi</taxon>
        <taxon>Dikarya</taxon>
        <taxon>Basidiomycota</taxon>
        <taxon>Agaricomycotina</taxon>
        <taxon>Agaricomycetes</taxon>
        <taxon>Agaricomycetidae</taxon>
        <taxon>Atheliales</taxon>
        <taxon>Atheliaceae</taxon>
        <taxon>Piloderma</taxon>
    </lineage>
</organism>
<dbReference type="OrthoDB" id="5289249at2759"/>
<keyword evidence="1" id="KW-0812">Transmembrane</keyword>
<dbReference type="Proteomes" id="UP000054166">
    <property type="component" value="Unassembled WGS sequence"/>
</dbReference>
<accession>A0A0C3GAM0</accession>
<dbReference type="Pfam" id="PF24016">
    <property type="entry name" value="DUF7330"/>
    <property type="match status" value="1"/>
</dbReference>
<evidence type="ECO:0000313" key="3">
    <source>
        <dbReference type="EMBL" id="KIM87666.1"/>
    </source>
</evidence>
<evidence type="ECO:0000256" key="1">
    <source>
        <dbReference type="SAM" id="Phobius"/>
    </source>
</evidence>
<reference evidence="3 4" key="1">
    <citation type="submission" date="2014-04" db="EMBL/GenBank/DDBJ databases">
        <authorList>
            <consortium name="DOE Joint Genome Institute"/>
            <person name="Kuo A."/>
            <person name="Tarkka M."/>
            <person name="Buscot F."/>
            <person name="Kohler A."/>
            <person name="Nagy L.G."/>
            <person name="Floudas D."/>
            <person name="Copeland A."/>
            <person name="Barry K.W."/>
            <person name="Cichocki N."/>
            <person name="Veneault-Fourrey C."/>
            <person name="LaButti K."/>
            <person name="Lindquist E.A."/>
            <person name="Lipzen A."/>
            <person name="Lundell T."/>
            <person name="Morin E."/>
            <person name="Murat C."/>
            <person name="Sun H."/>
            <person name="Tunlid A."/>
            <person name="Henrissat B."/>
            <person name="Grigoriev I.V."/>
            <person name="Hibbett D.S."/>
            <person name="Martin F."/>
            <person name="Nordberg H.P."/>
            <person name="Cantor M.N."/>
            <person name="Hua S.X."/>
        </authorList>
    </citation>
    <scope>NUCLEOTIDE SEQUENCE [LARGE SCALE GENOMIC DNA]</scope>
    <source>
        <strain evidence="3 4">F 1598</strain>
    </source>
</reference>
<proteinExistence type="predicted"/>
<feature type="non-terminal residue" evidence="3">
    <location>
        <position position="335"/>
    </location>
</feature>
<feature type="transmembrane region" description="Helical" evidence="1">
    <location>
        <begin position="79"/>
        <end position="102"/>
    </location>
</feature>
<dbReference type="InParanoid" id="A0A0C3GAM0"/>
<feature type="transmembrane region" description="Helical" evidence="1">
    <location>
        <begin position="21"/>
        <end position="44"/>
    </location>
</feature>
<keyword evidence="1" id="KW-1133">Transmembrane helix</keyword>
<sequence>MIANSQVARRLKHRVCWRCSRAKVPVVAGCIYLSLMFLCIYFDISEETRRVLVNQWLIFTFLSLSFTKASERAARHSALGFFLVLCANWTNLFAGVILRWIFRLWVIYSLSACIYFNPPGADNPFVYVEENVHALFTHDFLPTDSSVHFPAKADRSSHTCIIRTASVLGAFVVDPSLGDHPLRRFIGLGRINKESQNLCLESRTQDIDVDIWLTEANIRRDAKEPTWIRLAAHDGNVTVKLHTLTSKRTPFMLHATCGSSHFINIHLPRSFTGVLKVSGVAMCSLQLSQRRRILLELDELRIYWIGGSNLYPGHFHISGYDTAWKFDSVWVGGRV</sequence>
<keyword evidence="1" id="KW-0472">Membrane</keyword>
<evidence type="ECO:0000313" key="4">
    <source>
        <dbReference type="Proteomes" id="UP000054166"/>
    </source>
</evidence>
<dbReference type="HOGENOM" id="CLU_830430_0_0_1"/>
<dbReference type="AlphaFoldDB" id="A0A0C3GAM0"/>
<reference evidence="4" key="2">
    <citation type="submission" date="2015-01" db="EMBL/GenBank/DDBJ databases">
        <title>Evolutionary Origins and Diversification of the Mycorrhizal Mutualists.</title>
        <authorList>
            <consortium name="DOE Joint Genome Institute"/>
            <consortium name="Mycorrhizal Genomics Consortium"/>
            <person name="Kohler A."/>
            <person name="Kuo A."/>
            <person name="Nagy L.G."/>
            <person name="Floudas D."/>
            <person name="Copeland A."/>
            <person name="Barry K.W."/>
            <person name="Cichocki N."/>
            <person name="Veneault-Fourrey C."/>
            <person name="LaButti K."/>
            <person name="Lindquist E.A."/>
            <person name="Lipzen A."/>
            <person name="Lundell T."/>
            <person name="Morin E."/>
            <person name="Murat C."/>
            <person name="Riley R."/>
            <person name="Ohm R."/>
            <person name="Sun H."/>
            <person name="Tunlid A."/>
            <person name="Henrissat B."/>
            <person name="Grigoriev I.V."/>
            <person name="Hibbett D.S."/>
            <person name="Martin F."/>
        </authorList>
    </citation>
    <scope>NUCLEOTIDE SEQUENCE [LARGE SCALE GENOMIC DNA]</scope>
    <source>
        <strain evidence="4">F 1598</strain>
    </source>
</reference>